<evidence type="ECO:0000256" key="4">
    <source>
        <dbReference type="ARBA" id="ARBA00022989"/>
    </source>
</evidence>
<evidence type="ECO:0000256" key="5">
    <source>
        <dbReference type="ARBA" id="ARBA00023136"/>
    </source>
</evidence>
<proteinExistence type="inferred from homology"/>
<evidence type="ECO:0000256" key="3">
    <source>
        <dbReference type="ARBA" id="ARBA00022692"/>
    </source>
</evidence>
<reference evidence="7 8" key="1">
    <citation type="submission" date="2020-08" db="EMBL/GenBank/DDBJ databases">
        <title>Plant Genome Project.</title>
        <authorList>
            <person name="Zhang R.-G."/>
        </authorList>
    </citation>
    <scope>NUCLEOTIDE SEQUENCE [LARGE SCALE GENOMIC DNA]</scope>
    <source>
        <tissue evidence="7">Rhizome</tissue>
    </source>
</reference>
<dbReference type="AlphaFoldDB" id="A0A8J5G1N2"/>
<evidence type="ECO:0000313" key="7">
    <source>
        <dbReference type="EMBL" id="KAG6499895.1"/>
    </source>
</evidence>
<evidence type="ECO:0000256" key="6">
    <source>
        <dbReference type="SAM" id="Phobius"/>
    </source>
</evidence>
<dbReference type="GO" id="GO:0005737">
    <property type="term" value="C:cytoplasm"/>
    <property type="evidence" value="ECO:0007669"/>
    <property type="project" value="UniProtKB-ARBA"/>
</dbReference>
<keyword evidence="5 6" id="KW-0472">Membrane</keyword>
<gene>
    <name evidence="7" type="ORF">ZIOFF_039706</name>
</gene>
<dbReference type="OrthoDB" id="525686at2759"/>
<dbReference type="GO" id="GO:0016020">
    <property type="term" value="C:membrane"/>
    <property type="evidence" value="ECO:0007669"/>
    <property type="project" value="UniProtKB-SubCell"/>
</dbReference>
<dbReference type="GO" id="GO:0010256">
    <property type="term" value="P:endomembrane system organization"/>
    <property type="evidence" value="ECO:0007669"/>
    <property type="project" value="TreeGrafter"/>
</dbReference>
<comment type="subcellular location">
    <subcellularLocation>
        <location evidence="1">Membrane</location>
        <topology evidence="1">Multi-pass membrane protein</topology>
    </subcellularLocation>
</comment>
<feature type="transmembrane region" description="Helical" evidence="6">
    <location>
        <begin position="73"/>
        <end position="91"/>
    </location>
</feature>
<dbReference type="PANTHER" id="PTHR31621">
    <property type="entry name" value="PROTEIN DMP3"/>
    <property type="match status" value="1"/>
</dbReference>
<comment type="caution">
    <text evidence="7">The sequence shown here is derived from an EMBL/GenBank/DDBJ whole genome shotgun (WGS) entry which is preliminary data.</text>
</comment>
<organism evidence="7 8">
    <name type="scientific">Zingiber officinale</name>
    <name type="common">Ginger</name>
    <name type="synonym">Amomum zingiber</name>
    <dbReference type="NCBI Taxonomy" id="94328"/>
    <lineage>
        <taxon>Eukaryota</taxon>
        <taxon>Viridiplantae</taxon>
        <taxon>Streptophyta</taxon>
        <taxon>Embryophyta</taxon>
        <taxon>Tracheophyta</taxon>
        <taxon>Spermatophyta</taxon>
        <taxon>Magnoliopsida</taxon>
        <taxon>Liliopsida</taxon>
        <taxon>Zingiberales</taxon>
        <taxon>Zingiberaceae</taxon>
        <taxon>Zingiber</taxon>
    </lineage>
</organism>
<dbReference type="EMBL" id="JACMSC010000011">
    <property type="protein sequence ID" value="KAG6499895.1"/>
    <property type="molecule type" value="Genomic_DNA"/>
</dbReference>
<dbReference type="Proteomes" id="UP000734854">
    <property type="component" value="Unassembled WGS sequence"/>
</dbReference>
<feature type="transmembrane region" description="Helical" evidence="6">
    <location>
        <begin position="134"/>
        <end position="152"/>
    </location>
</feature>
<keyword evidence="4 6" id="KW-1133">Transmembrane helix</keyword>
<dbReference type="Pfam" id="PF05078">
    <property type="entry name" value="DUF679"/>
    <property type="match status" value="1"/>
</dbReference>
<dbReference type="InterPro" id="IPR007770">
    <property type="entry name" value="DMP"/>
</dbReference>
<dbReference type="PANTHER" id="PTHR31621:SF0">
    <property type="entry name" value="PROTEIN DMP6"/>
    <property type="match status" value="1"/>
</dbReference>
<keyword evidence="3 6" id="KW-0812">Transmembrane</keyword>
<evidence type="ECO:0000256" key="2">
    <source>
        <dbReference type="ARBA" id="ARBA00008707"/>
    </source>
</evidence>
<feature type="transmembrane region" description="Helical" evidence="6">
    <location>
        <begin position="172"/>
        <end position="191"/>
    </location>
</feature>
<name>A0A8J5G1N2_ZINOF</name>
<feature type="transmembrane region" description="Helical" evidence="6">
    <location>
        <begin position="41"/>
        <end position="61"/>
    </location>
</feature>
<evidence type="ECO:0000256" key="1">
    <source>
        <dbReference type="ARBA" id="ARBA00004141"/>
    </source>
</evidence>
<accession>A0A8J5G1N2</accession>
<evidence type="ECO:0000313" key="8">
    <source>
        <dbReference type="Proteomes" id="UP000734854"/>
    </source>
</evidence>
<sequence length="206" mass="21594">MATHQAAAAAGGHCLLADDNGRHDTAPPTALQRVYKNAAHLANFLPTGTALAFHVLSPVITDDGRCPAPTDRAMTAALLLSCAISAFLLTLTDSFHDPATGHIRYGFATARGLLVIDGHGPPPPGLAARHRLKAVDLVHAFATVLVFATVAVSNNNVRSCFQPILSDDVDRAVTAMPMAVGFVVSAVFIAFPTTRHGIGYPVMHKS</sequence>
<keyword evidence="8" id="KW-1185">Reference proteome</keyword>
<comment type="similarity">
    <text evidence="2">Belongs to the plant DMP1 protein family.</text>
</comment>
<protein>
    <submittedName>
        <fullName evidence="7">Uncharacterized protein</fullName>
    </submittedName>
</protein>